<gene>
    <name evidence="1" type="ORF">NUW54_g11364</name>
</gene>
<evidence type="ECO:0000313" key="2">
    <source>
        <dbReference type="Proteomes" id="UP001144978"/>
    </source>
</evidence>
<organism evidence="1 2">
    <name type="scientific">Trametes sanguinea</name>
    <dbReference type="NCBI Taxonomy" id="158606"/>
    <lineage>
        <taxon>Eukaryota</taxon>
        <taxon>Fungi</taxon>
        <taxon>Dikarya</taxon>
        <taxon>Basidiomycota</taxon>
        <taxon>Agaricomycotina</taxon>
        <taxon>Agaricomycetes</taxon>
        <taxon>Polyporales</taxon>
        <taxon>Polyporaceae</taxon>
        <taxon>Trametes</taxon>
    </lineage>
</organism>
<reference evidence="1" key="1">
    <citation type="submission" date="2022-08" db="EMBL/GenBank/DDBJ databases">
        <title>Genome Sequence of Pycnoporus sanguineus.</title>
        <authorList>
            <person name="Buettner E."/>
        </authorList>
    </citation>
    <scope>NUCLEOTIDE SEQUENCE</scope>
    <source>
        <strain evidence="1">CG-C14</strain>
    </source>
</reference>
<keyword evidence="2" id="KW-1185">Reference proteome</keyword>
<evidence type="ECO:0000313" key="1">
    <source>
        <dbReference type="EMBL" id="KAJ2977866.1"/>
    </source>
</evidence>
<accession>A0ACC1NG83</accession>
<protein>
    <submittedName>
        <fullName evidence="1">Uncharacterized protein</fullName>
    </submittedName>
</protein>
<dbReference type="Proteomes" id="UP001144978">
    <property type="component" value="Unassembled WGS sequence"/>
</dbReference>
<comment type="caution">
    <text evidence="1">The sequence shown here is derived from an EMBL/GenBank/DDBJ whole genome shotgun (WGS) entry which is preliminary data.</text>
</comment>
<sequence>MDSELARFTPGGSVATAWAQRALICALLCREWHLRAYRLPFSAVNENLRINATSCSTPAIFGRTVCVSTEDAQSLLDRRIDALVVECSFPGCHNNVRRPGLDRAVVSPPLCTIITPVMKTWKSCNSNENWEQAGEIGLRNRGTTVEIYAFEEDGTVTPAADSIEKEFCLAALAAYWRDAARVHHYDQRRARRLVLPLARRRDADMTVDAMIPHRVVSGATRAECF</sequence>
<proteinExistence type="predicted"/>
<dbReference type="EMBL" id="JANSHE010004409">
    <property type="protein sequence ID" value="KAJ2977866.1"/>
    <property type="molecule type" value="Genomic_DNA"/>
</dbReference>
<name>A0ACC1NG83_9APHY</name>